<gene>
    <name evidence="1" type="ORF">SAMN05216381_0838</name>
</gene>
<evidence type="ECO:0000313" key="1">
    <source>
        <dbReference type="EMBL" id="SDF05641.1"/>
    </source>
</evidence>
<dbReference type="Proteomes" id="UP000243378">
    <property type="component" value="Unassembled WGS sequence"/>
</dbReference>
<organism evidence="1 2">
    <name type="scientific">Phytopseudomonas seleniipraecipitans</name>
    <dbReference type="NCBI Taxonomy" id="640205"/>
    <lineage>
        <taxon>Bacteria</taxon>
        <taxon>Pseudomonadati</taxon>
        <taxon>Pseudomonadota</taxon>
        <taxon>Gammaproteobacteria</taxon>
        <taxon>Pseudomonadales</taxon>
        <taxon>Pseudomonadaceae</taxon>
        <taxon>Phytopseudomonas</taxon>
    </lineage>
</organism>
<evidence type="ECO:0008006" key="3">
    <source>
        <dbReference type="Google" id="ProtNLM"/>
    </source>
</evidence>
<dbReference type="PROSITE" id="PS51257">
    <property type="entry name" value="PROKAR_LIPOPROTEIN"/>
    <property type="match status" value="1"/>
</dbReference>
<protein>
    <recommendedName>
        <fullName evidence="3">Lipoprotein</fullName>
    </recommendedName>
</protein>
<dbReference type="AlphaFoldDB" id="A0A1G7HYQ0"/>
<proteinExistence type="predicted"/>
<dbReference type="STRING" id="640205.SAMN05216381_0838"/>
<dbReference type="EMBL" id="FNBM01000001">
    <property type="protein sequence ID" value="SDF05641.1"/>
    <property type="molecule type" value="Genomic_DNA"/>
</dbReference>
<evidence type="ECO:0000313" key="2">
    <source>
        <dbReference type="Proteomes" id="UP000243378"/>
    </source>
</evidence>
<name>A0A1G7HYQ0_9GAMM</name>
<reference evidence="1 2" key="1">
    <citation type="submission" date="2016-10" db="EMBL/GenBank/DDBJ databases">
        <authorList>
            <person name="de Groot N.N."/>
        </authorList>
    </citation>
    <scope>NUCLEOTIDE SEQUENCE [LARGE SCALE GENOMIC DNA]</scope>
    <source>
        <strain evidence="1 2">LMG 25475</strain>
    </source>
</reference>
<accession>A0A1G7HYQ0</accession>
<sequence length="195" mass="21858">MVSKFTIAIIIFVATFLAGCSDGFEENGYTVGPKGEPPKALKLGYSRKFTVEQKNYVKALGEIHAFLIENKFSPYYRPCFSDVLDIRVTANIKKNKETFPCVLVGAAKGELTNVYFNVTIDDVMFNQLDNNNRLILTVNMYGKDGLAAPFSKNIEPKLTKLYQPPTERKCACWLITMRSNRSLRSLGLAKARPLA</sequence>